<evidence type="ECO:0000313" key="3">
    <source>
        <dbReference type="EMBL" id="EGO29839.1"/>
    </source>
</evidence>
<reference evidence="3" key="1">
    <citation type="submission" date="2011-04" db="EMBL/GenBank/DDBJ databases">
        <title>Evolution of plant cell wall degrading machinery underlies the functional diversity of forest fungi.</title>
        <authorList>
            <consortium name="US DOE Joint Genome Institute (JGI-PGF)"/>
            <person name="Eastwood D.C."/>
            <person name="Floudas D."/>
            <person name="Binder M."/>
            <person name="Majcherczyk A."/>
            <person name="Schneider P."/>
            <person name="Aerts A."/>
            <person name="Asiegbu F.O."/>
            <person name="Baker S.E."/>
            <person name="Barry K."/>
            <person name="Bendiksby M."/>
            <person name="Blumentritt M."/>
            <person name="Coutinho P.M."/>
            <person name="Cullen D."/>
            <person name="Cullen D."/>
            <person name="Gathman A."/>
            <person name="Goodell B."/>
            <person name="Henrissat B."/>
            <person name="Ihrmark K."/>
            <person name="Kauserud H."/>
            <person name="Kohler A."/>
            <person name="LaButti K."/>
            <person name="Lapidus A."/>
            <person name="Lavin J.L."/>
            <person name="Lee Y.-H."/>
            <person name="Lindquist E."/>
            <person name="Lilly W."/>
            <person name="Lucas S."/>
            <person name="Morin E."/>
            <person name="Murat C."/>
            <person name="Oguiza J.A."/>
            <person name="Park J."/>
            <person name="Pisabarro A.G."/>
            <person name="Riley R."/>
            <person name="Rosling A."/>
            <person name="Salamov A."/>
            <person name="Schmidt O."/>
            <person name="Schmutz J."/>
            <person name="Skrede I."/>
            <person name="Stenlid J."/>
            <person name="Wiebenga A."/>
            <person name="Xie X."/>
            <person name="Kues U."/>
            <person name="Hibbett D.S."/>
            <person name="Hoffmeister D."/>
            <person name="Hogberg N."/>
            <person name="Martin F."/>
            <person name="Grigoriev I.V."/>
            <person name="Watkinson S.C."/>
        </authorList>
    </citation>
    <scope>NUCLEOTIDE SEQUENCE</scope>
    <source>
        <strain evidence="3">S7.9</strain>
    </source>
</reference>
<dbReference type="Pfam" id="PF00646">
    <property type="entry name" value="F-box"/>
    <property type="match status" value="1"/>
</dbReference>
<dbReference type="InterPro" id="IPR036047">
    <property type="entry name" value="F-box-like_dom_sf"/>
</dbReference>
<dbReference type="EMBL" id="GL945429">
    <property type="protein sequence ID" value="EGO29839.1"/>
    <property type="molecule type" value="Genomic_DNA"/>
</dbReference>
<dbReference type="SUPFAM" id="SSF81383">
    <property type="entry name" value="F-box domain"/>
    <property type="match status" value="1"/>
</dbReference>
<name>F8NJE1_SERL9</name>
<dbReference type="KEGG" id="sla:SERLADRAFT_458139"/>
<dbReference type="SMART" id="SM00256">
    <property type="entry name" value="FBOX"/>
    <property type="match status" value="1"/>
</dbReference>
<evidence type="ECO:0000259" key="2">
    <source>
        <dbReference type="PROSITE" id="PS50181"/>
    </source>
</evidence>
<dbReference type="Proteomes" id="UP000008064">
    <property type="component" value="Unassembled WGS sequence"/>
</dbReference>
<protein>
    <recommendedName>
        <fullName evidence="2">F-box domain-containing protein</fullName>
    </recommendedName>
</protein>
<dbReference type="GeneID" id="18817655"/>
<feature type="signal peptide" evidence="1">
    <location>
        <begin position="1"/>
        <end position="16"/>
    </location>
</feature>
<feature type="domain" description="F-box" evidence="2">
    <location>
        <begin position="2"/>
        <end position="56"/>
    </location>
</feature>
<sequence>MTVALLQLPLELLCHALIFLPSRDILRVSVTCKYFKAAVDNSPRLQYILDLAFYQMVSAKSLESGSFISTRSNLLRGREHAWKHMKYKKKCTLPIPQTGHVYEFAGGIYGNATGSLIHFVKLPTAENMQSMRGWTHPTTSWILVDFTFSPADDLLVVVAHPESEEAHAYDIHLRTLSTNEAHPRAASSTLHSINRSLISHEFSEPASAIKVQVVGDFVALLCRDVLLPTYELGASLQIWNWTEKRETKITKTFLDGIDDFSFLSNNAFLVLTVIGIIELYTFPEDLSGPPKCTGRYALPELKQEYIYSCTFMSGNPTPGSGVPCSGGGQLEDGQLFQPDPDKQLLVFFVSIISQSDMEEAQSFIFFVDLVHFFQQNTVTKILLADPELENMPVPWSVWGLEHTRWFPESEATDWQHALYGYKAVETINCDPTNQLSQEPRRLRIRDFNPNVLKDNQRENNSGWKGHIVTGSLVDGTNLPFAEPLGAGLPYREIVSEEKFNVTEVMMDDCRILLLKREAGGELKSIDVLMM</sequence>
<proteinExistence type="predicted"/>
<evidence type="ECO:0000256" key="1">
    <source>
        <dbReference type="SAM" id="SignalP"/>
    </source>
</evidence>
<organism>
    <name type="scientific">Serpula lacrymans var. lacrymans (strain S7.9)</name>
    <name type="common">Dry rot fungus</name>
    <dbReference type="NCBI Taxonomy" id="578457"/>
    <lineage>
        <taxon>Eukaryota</taxon>
        <taxon>Fungi</taxon>
        <taxon>Dikarya</taxon>
        <taxon>Basidiomycota</taxon>
        <taxon>Agaricomycotina</taxon>
        <taxon>Agaricomycetes</taxon>
        <taxon>Agaricomycetidae</taxon>
        <taxon>Boletales</taxon>
        <taxon>Coniophorineae</taxon>
        <taxon>Serpulaceae</taxon>
        <taxon>Serpula</taxon>
    </lineage>
</organism>
<accession>F8NJE1</accession>
<keyword evidence="1" id="KW-0732">Signal</keyword>
<dbReference type="HOGENOM" id="CLU_007279_1_0_1"/>
<dbReference type="AlphaFoldDB" id="F8NJE1"/>
<dbReference type="RefSeq" id="XP_007314081.1">
    <property type="nucleotide sequence ID" value="XM_007314019.1"/>
</dbReference>
<dbReference type="InterPro" id="IPR001810">
    <property type="entry name" value="F-box_dom"/>
</dbReference>
<gene>
    <name evidence="3" type="ORF">SERLADRAFT_458139</name>
</gene>
<dbReference type="OrthoDB" id="3256413at2759"/>
<dbReference type="PROSITE" id="PS50181">
    <property type="entry name" value="FBOX"/>
    <property type="match status" value="1"/>
</dbReference>
<feature type="chain" id="PRO_5003381531" description="F-box domain-containing protein" evidence="1">
    <location>
        <begin position="17"/>
        <end position="530"/>
    </location>
</feature>